<dbReference type="Pfam" id="PF00881">
    <property type="entry name" value="Nitroreductase"/>
    <property type="match status" value="1"/>
</dbReference>
<proteinExistence type="inferred from homology"/>
<dbReference type="PROSITE" id="PS51379">
    <property type="entry name" value="4FE4S_FER_2"/>
    <property type="match status" value="2"/>
</dbReference>
<dbReference type="CDD" id="cd02143">
    <property type="entry name" value="nitroreductase_FeS-like"/>
    <property type="match status" value="1"/>
</dbReference>
<dbReference type="GO" id="GO:0046872">
    <property type="term" value="F:metal ion binding"/>
    <property type="evidence" value="ECO:0007669"/>
    <property type="project" value="UniProtKB-KW"/>
</dbReference>
<feature type="domain" description="4Fe-4S ferredoxin-type" evidence="9">
    <location>
        <begin position="2"/>
        <end position="31"/>
    </location>
</feature>
<evidence type="ECO:0000256" key="8">
    <source>
        <dbReference type="ARBA" id="ARBA00023014"/>
    </source>
</evidence>
<dbReference type="PROSITE" id="PS00198">
    <property type="entry name" value="4FE4S_FER_1"/>
    <property type="match status" value="2"/>
</dbReference>
<dbReference type="Gene3D" id="3.30.70.20">
    <property type="match status" value="1"/>
</dbReference>
<dbReference type="InterPro" id="IPR017900">
    <property type="entry name" value="4Fe4S_Fe_S_CS"/>
</dbReference>
<evidence type="ECO:0000256" key="7">
    <source>
        <dbReference type="ARBA" id="ARBA00023004"/>
    </source>
</evidence>
<protein>
    <recommendedName>
        <fullName evidence="9">4Fe-4S ferredoxin-type domain-containing protein</fullName>
    </recommendedName>
</protein>
<dbReference type="AlphaFoldDB" id="A0A1B7XHA1"/>
<dbReference type="Proteomes" id="UP000091979">
    <property type="component" value="Unassembled WGS sequence"/>
</dbReference>
<dbReference type="InterPro" id="IPR029479">
    <property type="entry name" value="Nitroreductase"/>
</dbReference>
<dbReference type="SUPFAM" id="SSF54862">
    <property type="entry name" value="4Fe-4S ferredoxins"/>
    <property type="match status" value="1"/>
</dbReference>
<evidence type="ECO:0000313" key="11">
    <source>
        <dbReference type="Proteomes" id="UP000091979"/>
    </source>
</evidence>
<dbReference type="GO" id="GO:0051536">
    <property type="term" value="F:iron-sulfur cluster binding"/>
    <property type="evidence" value="ECO:0007669"/>
    <property type="project" value="UniProtKB-KW"/>
</dbReference>
<accession>A0A1B7XHA1</accession>
<evidence type="ECO:0000256" key="2">
    <source>
        <dbReference type="ARBA" id="ARBA00007118"/>
    </source>
</evidence>
<evidence type="ECO:0000259" key="9">
    <source>
        <dbReference type="PROSITE" id="PS51379"/>
    </source>
</evidence>
<keyword evidence="4" id="KW-0288">FMN</keyword>
<dbReference type="InterPro" id="IPR017896">
    <property type="entry name" value="4Fe4S_Fe-S-bd"/>
</dbReference>
<comment type="caution">
    <text evidence="10">The sequence shown here is derived from an EMBL/GenBank/DDBJ whole genome shotgun (WGS) entry which is preliminary data.</text>
</comment>
<keyword evidence="5" id="KW-0479">Metal-binding</keyword>
<evidence type="ECO:0000256" key="3">
    <source>
        <dbReference type="ARBA" id="ARBA00022630"/>
    </source>
</evidence>
<keyword evidence="8" id="KW-0411">Iron-sulfur</keyword>
<dbReference type="EMBL" id="JXMS01000006">
    <property type="protein sequence ID" value="OBQ54892.1"/>
    <property type="molecule type" value="Genomic_DNA"/>
</dbReference>
<dbReference type="RefSeq" id="WP_066853319.1">
    <property type="nucleotide sequence ID" value="NZ_JXMS01000006.1"/>
</dbReference>
<feature type="domain" description="4Fe-4S ferredoxin-type" evidence="9">
    <location>
        <begin position="33"/>
        <end position="63"/>
    </location>
</feature>
<dbReference type="Pfam" id="PF12838">
    <property type="entry name" value="Fer4_7"/>
    <property type="match status" value="1"/>
</dbReference>
<reference evidence="10 11" key="1">
    <citation type="submission" date="2015-01" db="EMBL/GenBank/DDBJ databases">
        <title>Desulfovibrio sp. JC271 draft genome sequence.</title>
        <authorList>
            <person name="Shivani Y."/>
            <person name="Subhash Y."/>
            <person name="Sasikala C."/>
            <person name="Ramana C.V."/>
        </authorList>
    </citation>
    <scope>NUCLEOTIDE SEQUENCE [LARGE SCALE GENOMIC DNA]</scope>
    <source>
        <strain evidence="10 11">JC271</strain>
    </source>
</reference>
<gene>
    <name evidence="10" type="ORF">SP90_05285</name>
</gene>
<evidence type="ECO:0000256" key="4">
    <source>
        <dbReference type="ARBA" id="ARBA00022643"/>
    </source>
</evidence>
<keyword evidence="6" id="KW-0560">Oxidoreductase</keyword>
<evidence type="ECO:0000313" key="10">
    <source>
        <dbReference type="EMBL" id="OBQ54892.1"/>
    </source>
</evidence>
<keyword evidence="7" id="KW-0408">Iron</keyword>
<comment type="cofactor">
    <cofactor evidence="1">
        <name>FMN</name>
        <dbReference type="ChEBI" id="CHEBI:58210"/>
    </cofactor>
</comment>
<organism evidence="10 11">
    <name type="scientific">Halodesulfovibrio spirochaetisodalis</name>
    <dbReference type="NCBI Taxonomy" id="1560234"/>
    <lineage>
        <taxon>Bacteria</taxon>
        <taxon>Pseudomonadati</taxon>
        <taxon>Thermodesulfobacteriota</taxon>
        <taxon>Desulfovibrionia</taxon>
        <taxon>Desulfovibrionales</taxon>
        <taxon>Desulfovibrionaceae</taxon>
        <taxon>Halodesulfovibrio</taxon>
    </lineage>
</organism>
<dbReference type="PANTHER" id="PTHR43673:SF2">
    <property type="entry name" value="NITROREDUCTASE"/>
    <property type="match status" value="1"/>
</dbReference>
<keyword evidence="3" id="KW-0285">Flavoprotein</keyword>
<evidence type="ECO:0000256" key="5">
    <source>
        <dbReference type="ARBA" id="ARBA00022723"/>
    </source>
</evidence>
<evidence type="ECO:0000256" key="1">
    <source>
        <dbReference type="ARBA" id="ARBA00001917"/>
    </source>
</evidence>
<dbReference type="Gene3D" id="3.40.109.10">
    <property type="entry name" value="NADH Oxidase"/>
    <property type="match status" value="1"/>
</dbReference>
<dbReference type="STRING" id="1560234.SP90_05285"/>
<dbReference type="PATRIC" id="fig|1560234.3.peg.3023"/>
<dbReference type="PANTHER" id="PTHR43673">
    <property type="entry name" value="NAD(P)H NITROREDUCTASE YDGI-RELATED"/>
    <property type="match status" value="1"/>
</dbReference>
<name>A0A1B7XHA1_9BACT</name>
<keyword evidence="11" id="KW-1185">Reference proteome</keyword>
<dbReference type="GO" id="GO:0016491">
    <property type="term" value="F:oxidoreductase activity"/>
    <property type="evidence" value="ECO:0007669"/>
    <property type="project" value="UniProtKB-KW"/>
</dbReference>
<dbReference type="SUPFAM" id="SSF55469">
    <property type="entry name" value="FMN-dependent nitroreductase-like"/>
    <property type="match status" value="1"/>
</dbReference>
<comment type="similarity">
    <text evidence="2">Belongs to the nitroreductase family.</text>
</comment>
<evidence type="ECO:0000256" key="6">
    <source>
        <dbReference type="ARBA" id="ARBA00023002"/>
    </source>
</evidence>
<sequence>MLNFTVDADKCIQCSQCVTDCPASIIRFDGEFPSIEASREERCLRCLHCFAICPTGAISILDVKPEQCVPLKGNLPSDEQLEVLMRGRRSVRRFKQENVDTALIDRLVTLSANAPTAKNAMKLQFTVVDDMAVMQKISEHTYSHIAEAVAEQRVPKDMAHFRAFNKALGDGIDIIFRKAPHMLVVSSPLGGSSPQIDVAIALTHFDLAATNAGLGSLWCGFALQAFTRFVPDYKELLGLPEAHEAAYVMMFGHPAVKYQRTVDRKFQPIHRVTL</sequence>
<dbReference type="InterPro" id="IPR000415">
    <property type="entry name" value="Nitroreductase-like"/>
</dbReference>